<reference evidence="6" key="1">
    <citation type="submission" date="2012-12" db="EMBL/GenBank/DDBJ databases">
        <authorList>
            <person name="Hellsten U."/>
            <person name="Grimwood J."/>
            <person name="Chapman J.A."/>
            <person name="Shapiro H."/>
            <person name="Aerts A."/>
            <person name="Otillar R.P."/>
            <person name="Terry A.Y."/>
            <person name="Boore J.L."/>
            <person name="Simakov O."/>
            <person name="Marletaz F."/>
            <person name="Cho S.-J."/>
            <person name="Edsinger-Gonzales E."/>
            <person name="Havlak P."/>
            <person name="Kuo D.-H."/>
            <person name="Larsson T."/>
            <person name="Lv J."/>
            <person name="Arendt D."/>
            <person name="Savage R."/>
            <person name="Osoegawa K."/>
            <person name="de Jong P."/>
            <person name="Lindberg D.R."/>
            <person name="Seaver E.C."/>
            <person name="Weisblat D.A."/>
            <person name="Putnam N.H."/>
            <person name="Grigoriev I.V."/>
            <person name="Rokhsar D.S."/>
        </authorList>
    </citation>
    <scope>NUCLEOTIDE SEQUENCE</scope>
    <source>
        <strain evidence="6">I ESC-2004</strain>
    </source>
</reference>
<organism evidence="4">
    <name type="scientific">Capitella teleta</name>
    <name type="common">Polychaete worm</name>
    <dbReference type="NCBI Taxonomy" id="283909"/>
    <lineage>
        <taxon>Eukaryota</taxon>
        <taxon>Metazoa</taxon>
        <taxon>Spiralia</taxon>
        <taxon>Lophotrochozoa</taxon>
        <taxon>Annelida</taxon>
        <taxon>Polychaeta</taxon>
        <taxon>Sedentaria</taxon>
        <taxon>Scolecida</taxon>
        <taxon>Capitellidae</taxon>
        <taxon>Capitella</taxon>
    </lineage>
</organism>
<protein>
    <recommendedName>
        <fullName evidence="7">LRRCT domain-containing protein</fullName>
    </recommendedName>
</protein>
<feature type="chain" id="PRO_5008787723" description="LRRCT domain-containing protein" evidence="3">
    <location>
        <begin position="23"/>
        <end position="309"/>
    </location>
</feature>
<dbReference type="Gene3D" id="3.80.10.10">
    <property type="entry name" value="Ribonuclease Inhibitor"/>
    <property type="match status" value="1"/>
</dbReference>
<dbReference type="InterPro" id="IPR003591">
    <property type="entry name" value="Leu-rich_rpt_typical-subtyp"/>
</dbReference>
<dbReference type="Proteomes" id="UP000014760">
    <property type="component" value="Unassembled WGS sequence"/>
</dbReference>
<keyword evidence="3" id="KW-0732">Signal</keyword>
<feature type="signal peptide" evidence="3">
    <location>
        <begin position="1"/>
        <end position="22"/>
    </location>
</feature>
<dbReference type="Pfam" id="PF13855">
    <property type="entry name" value="LRR_8"/>
    <property type="match status" value="1"/>
</dbReference>
<reference evidence="5" key="3">
    <citation type="submission" date="2015-06" db="UniProtKB">
        <authorList>
            <consortium name="EnsemblMetazoa"/>
        </authorList>
    </citation>
    <scope>IDENTIFICATION</scope>
</reference>
<evidence type="ECO:0000256" key="3">
    <source>
        <dbReference type="SAM" id="SignalP"/>
    </source>
</evidence>
<keyword evidence="2" id="KW-0677">Repeat</keyword>
<dbReference type="EMBL" id="KB306751">
    <property type="protein sequence ID" value="ELT99571.1"/>
    <property type="molecule type" value="Genomic_DNA"/>
</dbReference>
<accession>R7U7C1</accession>
<name>R7U7C1_CAPTE</name>
<dbReference type="SMART" id="SM00369">
    <property type="entry name" value="LRR_TYP"/>
    <property type="match status" value="2"/>
</dbReference>
<dbReference type="EnsemblMetazoa" id="CapteT201726">
    <property type="protein sequence ID" value="CapteP201726"/>
    <property type="gene ID" value="CapteG201726"/>
</dbReference>
<dbReference type="SUPFAM" id="SSF52058">
    <property type="entry name" value="L domain-like"/>
    <property type="match status" value="1"/>
</dbReference>
<reference evidence="4 6" key="2">
    <citation type="journal article" date="2013" name="Nature">
        <title>Insights into bilaterian evolution from three spiralian genomes.</title>
        <authorList>
            <person name="Simakov O."/>
            <person name="Marletaz F."/>
            <person name="Cho S.J."/>
            <person name="Edsinger-Gonzales E."/>
            <person name="Havlak P."/>
            <person name="Hellsten U."/>
            <person name="Kuo D.H."/>
            <person name="Larsson T."/>
            <person name="Lv J."/>
            <person name="Arendt D."/>
            <person name="Savage R."/>
            <person name="Osoegawa K."/>
            <person name="de Jong P."/>
            <person name="Grimwood J."/>
            <person name="Chapman J.A."/>
            <person name="Shapiro H."/>
            <person name="Aerts A."/>
            <person name="Otillar R.P."/>
            <person name="Terry A.Y."/>
            <person name="Boore J.L."/>
            <person name="Grigoriev I.V."/>
            <person name="Lindberg D.R."/>
            <person name="Seaver E.C."/>
            <person name="Weisblat D.A."/>
            <person name="Putnam N.H."/>
            <person name="Rokhsar D.S."/>
        </authorList>
    </citation>
    <scope>NUCLEOTIDE SEQUENCE</scope>
    <source>
        <strain evidence="4 6">I ESC-2004</strain>
    </source>
</reference>
<evidence type="ECO:0000313" key="5">
    <source>
        <dbReference type="EnsemblMetazoa" id="CapteP201726"/>
    </source>
</evidence>
<dbReference type="PROSITE" id="PS51257">
    <property type="entry name" value="PROKAR_LIPOPROTEIN"/>
    <property type="match status" value="1"/>
</dbReference>
<sequence length="309" mass="35043">MSKAAMLLSWAALSCCFLTAETAVPTVTLNSSGLVEVPQNIPNDTRYAYLDLNRISIVRNDAFSYLPELTRLYLDRNRIDTIEDHAFHGTILRQISMQFNQLKWFPNLTDVRHSLTTVWINSNRLKFIRAEQVEGLTALEALFIGGNVIYSLLDFSILHSLNDIGALGMDIQCCNKVISLKSLNNTSLKIKPSPCTYPEELVDVDWQSITRDHMSKPCPGQRDKNIVMQVHNGANDRYPDVFVNKELTKLQATLLYKARLLKRASKISRVWSRDGRILVMDKNSNSSGLFAKRPCVLHTTCAVESYKEM</sequence>
<dbReference type="EMBL" id="AMQN01009986">
    <property type="status" value="NOT_ANNOTATED_CDS"/>
    <property type="molecule type" value="Genomic_DNA"/>
</dbReference>
<dbReference type="PANTHER" id="PTHR45712:SF22">
    <property type="entry name" value="INSULIN-LIKE GROWTH FACTOR-BINDING PROTEIN COMPLEX ACID LABILE SUBUNIT"/>
    <property type="match status" value="1"/>
</dbReference>
<dbReference type="OrthoDB" id="6130270at2759"/>
<dbReference type="PANTHER" id="PTHR45712">
    <property type="entry name" value="AGAP008170-PA"/>
    <property type="match status" value="1"/>
</dbReference>
<dbReference type="AlphaFoldDB" id="R7U7C1"/>
<gene>
    <name evidence="4" type="ORF">CAPTEDRAFT_201726</name>
</gene>
<dbReference type="InterPro" id="IPR032675">
    <property type="entry name" value="LRR_dom_sf"/>
</dbReference>
<evidence type="ECO:0000256" key="1">
    <source>
        <dbReference type="ARBA" id="ARBA00022614"/>
    </source>
</evidence>
<evidence type="ECO:0008006" key="7">
    <source>
        <dbReference type="Google" id="ProtNLM"/>
    </source>
</evidence>
<dbReference type="InterPro" id="IPR050333">
    <property type="entry name" value="SLRP"/>
</dbReference>
<evidence type="ECO:0000313" key="4">
    <source>
        <dbReference type="EMBL" id="ELT99571.1"/>
    </source>
</evidence>
<dbReference type="STRING" id="283909.R7U7C1"/>
<keyword evidence="1" id="KW-0433">Leucine-rich repeat</keyword>
<dbReference type="PROSITE" id="PS51450">
    <property type="entry name" value="LRR"/>
    <property type="match status" value="1"/>
</dbReference>
<evidence type="ECO:0000256" key="2">
    <source>
        <dbReference type="ARBA" id="ARBA00022737"/>
    </source>
</evidence>
<keyword evidence="6" id="KW-1185">Reference proteome</keyword>
<evidence type="ECO:0000313" key="6">
    <source>
        <dbReference type="Proteomes" id="UP000014760"/>
    </source>
</evidence>
<dbReference type="InterPro" id="IPR001611">
    <property type="entry name" value="Leu-rich_rpt"/>
</dbReference>
<proteinExistence type="predicted"/>
<dbReference type="HOGENOM" id="CLU_074440_1_0_1"/>